<dbReference type="Pfam" id="PF08032">
    <property type="entry name" value="SpoU_sub_bind"/>
    <property type="match status" value="1"/>
</dbReference>
<dbReference type="GO" id="GO:0003723">
    <property type="term" value="F:RNA binding"/>
    <property type="evidence" value="ECO:0007669"/>
    <property type="project" value="InterPro"/>
</dbReference>
<protein>
    <recommendedName>
        <fullName evidence="6">rRNA methyltransferase 1, mitochondrial</fullName>
    </recommendedName>
</protein>
<evidence type="ECO:0000259" key="7">
    <source>
        <dbReference type="SMART" id="SM00967"/>
    </source>
</evidence>
<name>A0AAD9NDR1_9ANNE</name>
<feature type="domain" description="RNA 2-O ribose methyltransferase substrate binding" evidence="7">
    <location>
        <begin position="46"/>
        <end position="134"/>
    </location>
</feature>
<keyword evidence="4" id="KW-0809">Transit peptide</keyword>
<evidence type="ECO:0000313" key="8">
    <source>
        <dbReference type="EMBL" id="KAK2166270.1"/>
    </source>
</evidence>
<dbReference type="InterPro" id="IPR029064">
    <property type="entry name" value="Ribosomal_eL30-like_sf"/>
</dbReference>
<dbReference type="Pfam" id="PF00588">
    <property type="entry name" value="SpoU_methylase"/>
    <property type="match status" value="1"/>
</dbReference>
<dbReference type="GO" id="GO:0005739">
    <property type="term" value="C:mitochondrion"/>
    <property type="evidence" value="ECO:0007669"/>
    <property type="project" value="UniProtKB-SubCell"/>
</dbReference>
<dbReference type="PANTHER" id="PTHR46103">
    <property type="entry name" value="RRNA METHYLTRANSFERASE 1, MITOCHONDRIAL"/>
    <property type="match status" value="1"/>
</dbReference>
<dbReference type="GO" id="GO:0016435">
    <property type="term" value="F:rRNA (guanine) methyltransferase activity"/>
    <property type="evidence" value="ECO:0007669"/>
    <property type="project" value="TreeGrafter"/>
</dbReference>
<keyword evidence="2" id="KW-0489">Methyltransferase</keyword>
<reference evidence="8" key="1">
    <citation type="journal article" date="2023" name="Mol. Biol. Evol.">
        <title>Third-Generation Sequencing Reveals the Adaptive Role of the Epigenome in Three Deep-Sea Polychaetes.</title>
        <authorList>
            <person name="Perez M."/>
            <person name="Aroh O."/>
            <person name="Sun Y."/>
            <person name="Lan Y."/>
            <person name="Juniper S.K."/>
            <person name="Young C.R."/>
            <person name="Angers B."/>
            <person name="Qian P.Y."/>
        </authorList>
    </citation>
    <scope>NUCLEOTIDE SEQUENCE</scope>
    <source>
        <strain evidence="8">P08H-3</strain>
    </source>
</reference>
<keyword evidence="5" id="KW-0496">Mitochondrion</keyword>
<dbReference type="InterPro" id="IPR047182">
    <property type="entry name" value="MRM1"/>
</dbReference>
<accession>A0AAD9NDR1</accession>
<organism evidence="8 9">
    <name type="scientific">Paralvinella palmiformis</name>
    <dbReference type="NCBI Taxonomy" id="53620"/>
    <lineage>
        <taxon>Eukaryota</taxon>
        <taxon>Metazoa</taxon>
        <taxon>Spiralia</taxon>
        <taxon>Lophotrochozoa</taxon>
        <taxon>Annelida</taxon>
        <taxon>Polychaeta</taxon>
        <taxon>Sedentaria</taxon>
        <taxon>Canalipalpata</taxon>
        <taxon>Terebellida</taxon>
        <taxon>Terebelliformia</taxon>
        <taxon>Alvinellidae</taxon>
        <taxon>Paralvinella</taxon>
    </lineage>
</organism>
<dbReference type="SUPFAM" id="SSF75217">
    <property type="entry name" value="alpha/beta knot"/>
    <property type="match status" value="1"/>
</dbReference>
<dbReference type="InterPro" id="IPR029028">
    <property type="entry name" value="Alpha/beta_knot_MTases"/>
</dbReference>
<dbReference type="PANTHER" id="PTHR46103:SF1">
    <property type="entry name" value="RRNA METHYLTRANSFERASE 1, MITOCHONDRIAL"/>
    <property type="match status" value="1"/>
</dbReference>
<dbReference type="Proteomes" id="UP001208570">
    <property type="component" value="Unassembled WGS sequence"/>
</dbReference>
<dbReference type="SUPFAM" id="SSF55315">
    <property type="entry name" value="L30e-like"/>
    <property type="match status" value="1"/>
</dbReference>
<dbReference type="InterPro" id="IPR001537">
    <property type="entry name" value="SpoU_MeTrfase"/>
</dbReference>
<dbReference type="EMBL" id="JAODUP010000040">
    <property type="protein sequence ID" value="KAK2166270.1"/>
    <property type="molecule type" value="Genomic_DNA"/>
</dbReference>
<evidence type="ECO:0000256" key="5">
    <source>
        <dbReference type="ARBA" id="ARBA00023128"/>
    </source>
</evidence>
<keyword evidence="9" id="KW-1185">Reference proteome</keyword>
<proteinExistence type="predicted"/>
<dbReference type="InterPro" id="IPR013123">
    <property type="entry name" value="SpoU_subst-bd"/>
</dbReference>
<sequence>MALIKNIRVTVYGNSTGSRKQSSKHATYLQDRQKELIRKPKVRGQMIYGKFPIVTALQTRKRTIYQLYLKSNLWEERDDRTADVIDDIINLANDNQIPIEAVSKYILNLLVDDPMQGLRQHQGICADVSPLHYIPVDLGDEREMGQVPKVWLVIQSVQDPNNFGALLRSAYYLGVDRIIAFNRQIIFNSYFRLVCRGYRWQVFGTTGLSSEDQNRILLPEVKIDRDVIVVLGNEGYGLSDDISSLCDKMITIPSRNEQQHTMLANGMLDSLNVSVASGIILHHLVNNRKRS</sequence>
<evidence type="ECO:0000313" key="9">
    <source>
        <dbReference type="Proteomes" id="UP001208570"/>
    </source>
</evidence>
<comment type="subcellular location">
    <subcellularLocation>
        <location evidence="1">Mitochondrion</location>
    </subcellularLocation>
</comment>
<dbReference type="InterPro" id="IPR029026">
    <property type="entry name" value="tRNA_m1G_MTases_N"/>
</dbReference>
<keyword evidence="3" id="KW-0808">Transferase</keyword>
<evidence type="ECO:0000256" key="6">
    <source>
        <dbReference type="ARBA" id="ARBA00034881"/>
    </source>
</evidence>
<evidence type="ECO:0000256" key="3">
    <source>
        <dbReference type="ARBA" id="ARBA00022679"/>
    </source>
</evidence>
<dbReference type="Gene3D" id="3.40.1280.10">
    <property type="match status" value="2"/>
</dbReference>
<evidence type="ECO:0000256" key="4">
    <source>
        <dbReference type="ARBA" id="ARBA00022946"/>
    </source>
</evidence>
<dbReference type="AlphaFoldDB" id="A0AAD9NDR1"/>
<comment type="caution">
    <text evidence="8">The sequence shown here is derived from an EMBL/GenBank/DDBJ whole genome shotgun (WGS) entry which is preliminary data.</text>
</comment>
<gene>
    <name evidence="8" type="ORF">LSH36_40g08075</name>
</gene>
<evidence type="ECO:0000256" key="2">
    <source>
        <dbReference type="ARBA" id="ARBA00022603"/>
    </source>
</evidence>
<dbReference type="SMART" id="SM00967">
    <property type="entry name" value="SpoU_sub_bind"/>
    <property type="match status" value="1"/>
</dbReference>
<dbReference type="Gene3D" id="3.30.1330.30">
    <property type="match status" value="1"/>
</dbReference>
<evidence type="ECO:0000256" key="1">
    <source>
        <dbReference type="ARBA" id="ARBA00004173"/>
    </source>
</evidence>